<dbReference type="Gene3D" id="1.10.510.10">
    <property type="entry name" value="Transferase(Phosphotransferase) domain 1"/>
    <property type="match status" value="1"/>
</dbReference>
<protein>
    <submittedName>
        <fullName evidence="8">Serine/threonine-protein kinase pakH-like</fullName>
    </submittedName>
</protein>
<dbReference type="GO" id="GO:0005524">
    <property type="term" value="F:ATP binding"/>
    <property type="evidence" value="ECO:0007669"/>
    <property type="project" value="UniProtKB-KW"/>
</dbReference>
<keyword evidence="2" id="KW-0808">Transferase</keyword>
<dbReference type="InterPro" id="IPR011009">
    <property type="entry name" value="Kinase-like_dom_sf"/>
</dbReference>
<accession>A0A6P8ETS2</accession>
<dbReference type="GO" id="GO:0004674">
    <property type="term" value="F:protein serine/threonine kinase activity"/>
    <property type="evidence" value="ECO:0007669"/>
    <property type="project" value="UniProtKB-KW"/>
</dbReference>
<evidence type="ECO:0000256" key="2">
    <source>
        <dbReference type="ARBA" id="ARBA00022679"/>
    </source>
</evidence>
<evidence type="ECO:0000313" key="8">
    <source>
        <dbReference type="RefSeq" id="XP_031419633.1"/>
    </source>
</evidence>
<dbReference type="AlphaFoldDB" id="A0A6P8ETS2"/>
<keyword evidence="4" id="KW-0418">Kinase</keyword>
<dbReference type="PROSITE" id="PS00108">
    <property type="entry name" value="PROTEIN_KINASE_ST"/>
    <property type="match status" value="1"/>
</dbReference>
<dbReference type="OrthoDB" id="63989at2759"/>
<dbReference type="PANTHER" id="PTHR11584:SF369">
    <property type="entry name" value="MITOGEN-ACTIVATED PROTEIN KINASE KINASE KINASE 19-RELATED"/>
    <property type="match status" value="1"/>
</dbReference>
<dbReference type="InterPro" id="IPR000719">
    <property type="entry name" value="Prot_kinase_dom"/>
</dbReference>
<dbReference type="Pfam" id="PF00069">
    <property type="entry name" value="Pkinase"/>
    <property type="match status" value="1"/>
</dbReference>
<dbReference type="PANTHER" id="PTHR11584">
    <property type="entry name" value="SERINE/THREONINE PROTEIN KINASE"/>
    <property type="match status" value="1"/>
</dbReference>
<dbReference type="SUPFAM" id="SSF56112">
    <property type="entry name" value="Protein kinase-like (PK-like)"/>
    <property type="match status" value="1"/>
</dbReference>
<dbReference type="RefSeq" id="XP_031419633.1">
    <property type="nucleotide sequence ID" value="XM_031563773.1"/>
</dbReference>
<evidence type="ECO:0000256" key="3">
    <source>
        <dbReference type="ARBA" id="ARBA00022741"/>
    </source>
</evidence>
<organism evidence="7 8">
    <name type="scientific">Clupea harengus</name>
    <name type="common">Atlantic herring</name>
    <dbReference type="NCBI Taxonomy" id="7950"/>
    <lineage>
        <taxon>Eukaryota</taxon>
        <taxon>Metazoa</taxon>
        <taxon>Chordata</taxon>
        <taxon>Craniata</taxon>
        <taxon>Vertebrata</taxon>
        <taxon>Euteleostomi</taxon>
        <taxon>Actinopterygii</taxon>
        <taxon>Neopterygii</taxon>
        <taxon>Teleostei</taxon>
        <taxon>Clupei</taxon>
        <taxon>Clupeiformes</taxon>
        <taxon>Clupeoidei</taxon>
        <taxon>Clupeidae</taxon>
        <taxon>Clupea</taxon>
    </lineage>
</organism>
<keyword evidence="1" id="KW-0723">Serine/threonine-protein kinase</keyword>
<proteinExistence type="predicted"/>
<dbReference type="KEGG" id="char:116219818"/>
<evidence type="ECO:0000256" key="4">
    <source>
        <dbReference type="ARBA" id="ARBA00022777"/>
    </source>
</evidence>
<evidence type="ECO:0000313" key="7">
    <source>
        <dbReference type="Proteomes" id="UP000515152"/>
    </source>
</evidence>
<name>A0A6P8ETS2_CLUHA</name>
<sequence>MAQEVLLGLQVLHGAQVIHRDIKPQNVLIDVSGQARLADFGLSRRLEMDQTTVSTDRAGTQCWEAAEILQAHETTNQHVKYKRNTDIQVRSDQ</sequence>
<evidence type="ECO:0000256" key="5">
    <source>
        <dbReference type="ARBA" id="ARBA00022840"/>
    </source>
</evidence>
<dbReference type="PROSITE" id="PS50011">
    <property type="entry name" value="PROTEIN_KINASE_DOM"/>
    <property type="match status" value="1"/>
</dbReference>
<dbReference type="Proteomes" id="UP000515152">
    <property type="component" value="Chromosome 26"/>
</dbReference>
<dbReference type="InterPro" id="IPR008271">
    <property type="entry name" value="Ser/Thr_kinase_AS"/>
</dbReference>
<evidence type="ECO:0000256" key="1">
    <source>
        <dbReference type="ARBA" id="ARBA00022527"/>
    </source>
</evidence>
<reference evidence="8" key="1">
    <citation type="submission" date="2025-08" db="UniProtKB">
        <authorList>
            <consortium name="RefSeq"/>
        </authorList>
    </citation>
    <scope>IDENTIFICATION</scope>
</reference>
<evidence type="ECO:0000259" key="6">
    <source>
        <dbReference type="PROSITE" id="PS50011"/>
    </source>
</evidence>
<gene>
    <name evidence="8" type="primary">LOC116219818</name>
</gene>
<feature type="domain" description="Protein kinase" evidence="6">
    <location>
        <begin position="1"/>
        <end position="93"/>
    </location>
</feature>
<keyword evidence="3" id="KW-0547">Nucleotide-binding</keyword>
<keyword evidence="5" id="KW-0067">ATP-binding</keyword>
<keyword evidence="7" id="KW-1185">Reference proteome</keyword>
<dbReference type="GeneID" id="116219818"/>